<gene>
    <name evidence="1" type="ORF">AABB24_027455</name>
</gene>
<dbReference type="EMBL" id="JBJKTR010000015">
    <property type="protein sequence ID" value="KAL3343932.1"/>
    <property type="molecule type" value="Genomic_DNA"/>
</dbReference>
<proteinExistence type="predicted"/>
<evidence type="ECO:0000313" key="1">
    <source>
        <dbReference type="EMBL" id="KAL3343932.1"/>
    </source>
</evidence>
<sequence>MESTNLQIVNSDQVEMESTDLQILNSGEIEVDPTPSNSDVIAISENKNGYESGDDDIELQQIFFYSAQFHLGKNLKSNCNHIVGKIPVEIEYSVISSVGDFFLYQL</sequence>
<accession>A0ABD2SJG7</accession>
<protein>
    <submittedName>
        <fullName evidence="1">Uncharacterized protein</fullName>
    </submittedName>
</protein>
<evidence type="ECO:0000313" key="2">
    <source>
        <dbReference type="Proteomes" id="UP001627284"/>
    </source>
</evidence>
<name>A0ABD2SJG7_9SOLN</name>
<comment type="caution">
    <text evidence="1">The sequence shown here is derived from an EMBL/GenBank/DDBJ whole genome shotgun (WGS) entry which is preliminary data.</text>
</comment>
<keyword evidence="2" id="KW-1185">Reference proteome</keyword>
<organism evidence="1 2">
    <name type="scientific">Solanum stoloniferum</name>
    <dbReference type="NCBI Taxonomy" id="62892"/>
    <lineage>
        <taxon>Eukaryota</taxon>
        <taxon>Viridiplantae</taxon>
        <taxon>Streptophyta</taxon>
        <taxon>Embryophyta</taxon>
        <taxon>Tracheophyta</taxon>
        <taxon>Spermatophyta</taxon>
        <taxon>Magnoliopsida</taxon>
        <taxon>eudicotyledons</taxon>
        <taxon>Gunneridae</taxon>
        <taxon>Pentapetalae</taxon>
        <taxon>asterids</taxon>
        <taxon>lamiids</taxon>
        <taxon>Solanales</taxon>
        <taxon>Solanaceae</taxon>
        <taxon>Solanoideae</taxon>
        <taxon>Solaneae</taxon>
        <taxon>Solanum</taxon>
    </lineage>
</organism>
<reference evidence="1 2" key="1">
    <citation type="submission" date="2024-05" db="EMBL/GenBank/DDBJ databases">
        <title>De novo assembly of an allotetraploid wild potato.</title>
        <authorList>
            <person name="Hosaka A.J."/>
        </authorList>
    </citation>
    <scope>NUCLEOTIDE SEQUENCE [LARGE SCALE GENOMIC DNA]</scope>
    <source>
        <tissue evidence="1">Young leaves</tissue>
    </source>
</reference>
<dbReference type="AlphaFoldDB" id="A0ABD2SJG7"/>
<dbReference type="Proteomes" id="UP001627284">
    <property type="component" value="Unassembled WGS sequence"/>
</dbReference>